<evidence type="ECO:0000313" key="5">
    <source>
        <dbReference type="EMBL" id="KAK1398436.1"/>
    </source>
</evidence>
<dbReference type="PROSITE" id="PS51375">
    <property type="entry name" value="PPR"/>
    <property type="match status" value="6"/>
</dbReference>
<evidence type="ECO:0000259" key="4">
    <source>
        <dbReference type="Pfam" id="PF14432"/>
    </source>
</evidence>
<feature type="repeat" description="PPR" evidence="3">
    <location>
        <begin position="83"/>
        <end position="117"/>
    </location>
</feature>
<dbReference type="InterPro" id="IPR046848">
    <property type="entry name" value="E_motif"/>
</dbReference>
<dbReference type="AlphaFoldDB" id="A0AAD8J742"/>
<dbReference type="FunFam" id="1.25.40.10:FF:000285">
    <property type="entry name" value="Pentatricopeptide repeat-containing protein, chloroplastic"/>
    <property type="match status" value="1"/>
</dbReference>
<evidence type="ECO:0000313" key="6">
    <source>
        <dbReference type="Proteomes" id="UP001237642"/>
    </source>
</evidence>
<dbReference type="Pfam" id="PF14432">
    <property type="entry name" value="DYW_deaminase"/>
    <property type="match status" value="1"/>
</dbReference>
<comment type="similarity">
    <text evidence="1">Belongs to the PPR family. PCMP-H subfamily.</text>
</comment>
<feature type="repeat" description="PPR" evidence="3">
    <location>
        <begin position="456"/>
        <end position="490"/>
    </location>
</feature>
<accession>A0AAD8J742</accession>
<dbReference type="InterPro" id="IPR011990">
    <property type="entry name" value="TPR-like_helical_dom_sf"/>
</dbReference>
<dbReference type="Pfam" id="PF01535">
    <property type="entry name" value="PPR"/>
    <property type="match status" value="3"/>
</dbReference>
<feature type="repeat" description="PPR" evidence="3">
    <location>
        <begin position="386"/>
        <end position="420"/>
    </location>
</feature>
<feature type="repeat" description="PPR" evidence="3">
    <location>
        <begin position="284"/>
        <end position="318"/>
    </location>
</feature>
<dbReference type="FunFam" id="1.25.40.10:FF:001224">
    <property type="entry name" value="Pentatricopeptide repeat-containing protein chloroplastic"/>
    <property type="match status" value="1"/>
</dbReference>
<gene>
    <name evidence="5" type="ORF">POM88_008299</name>
</gene>
<dbReference type="NCBIfam" id="TIGR00756">
    <property type="entry name" value="PPR"/>
    <property type="match status" value="4"/>
</dbReference>
<feature type="repeat" description="PPR" evidence="3">
    <location>
        <begin position="184"/>
        <end position="218"/>
    </location>
</feature>
<proteinExistence type="inferred from homology"/>
<dbReference type="Gene3D" id="1.25.40.10">
    <property type="entry name" value="Tetratricopeptide repeat domain"/>
    <property type="match status" value="6"/>
</dbReference>
<sequence length="883" mass="98757">MLSRTIPRISNKTELSSIENICLNVLTFCNSKSLKLGICAHSPIIKLGLEHNLLLNNNLLSIYAKCYGLEHARHLFDEMPQRDVVSWTGMLSAYSKCKNHEEALRLFDLMRINGHYPNEFTLSSVLRSCSSLGRFSLGSQLQSYMIKNGFDTNGILASSLIDLYSKCGLTKEAYELFKNIKNADTLLWTTIISAYIQAQKWKRGLQLYGDMIRDGAVPNEYTFVKLLAASSFLGLYYGKLVHAQVIVWGVKTALVLKTALVDMYCKCEEMDYALKVSKQTHERDVFLWTSIISGFIRKMDFSKAFDAFTEMLCSDIVPTNYTYSGILNACSSILGLELGQQIHARVLMAGLENDVSVGNALVDMYMKCSYTVANALGVFKEISSPNVISWTSLVAGLAEHGFQEESLKAFEEMISVGVQPNSFTLSSILWIFSSVNSRSRTRELHGYIIKKNADQDIVVGNALVDAYAGLGMVNDAQRVIKMMAKRDVITYTGLATRINQIGCHETALSIISDMLDDNIKMDGYSLSTFLSASASLGAMEPGKQLHCASLKSGLDSWISVSNGIVDLYGKCGCTDDAVRAFWEINHPDVASWNCLIFALASNGHISPSLSAFEDMLLAGVRPDAITFLLLLFACSHGGLVDLGLDHFQYMKERHNIEPQLDHYVCKVDLLGRAGRLVEAVGVIESMPFQPNALIYKTLLCGCRLHGNIPLGEDMARRSLELEPSDPTIYVLLANMYEDFGQPELGDKTRRLMKENGLRKTPGQSWMELQNKMHLFSAGDKMHPQINEIHEKLHFVINEIKIMGYPYEANETTMYHSEKLAVIFGLLNAPSNAPIRIIKNIRICKDCHDFMVNLTLLVQREIIVRDGNRFHCFKKGECSCRGFW</sequence>
<protein>
    <submittedName>
        <fullName evidence="5">Pentatricopeptide repeat-containing protein</fullName>
    </submittedName>
</protein>
<reference evidence="5" key="1">
    <citation type="submission" date="2023-02" db="EMBL/GenBank/DDBJ databases">
        <title>Genome of toxic invasive species Heracleum sosnowskyi carries increased number of genes despite the absence of recent whole-genome duplications.</title>
        <authorList>
            <person name="Schelkunov M."/>
            <person name="Shtratnikova V."/>
            <person name="Makarenko M."/>
            <person name="Klepikova A."/>
            <person name="Omelchenko D."/>
            <person name="Novikova G."/>
            <person name="Obukhova E."/>
            <person name="Bogdanov V."/>
            <person name="Penin A."/>
            <person name="Logacheva M."/>
        </authorList>
    </citation>
    <scope>NUCLEOTIDE SEQUENCE</scope>
    <source>
        <strain evidence="5">Hsosn_3</strain>
        <tissue evidence="5">Leaf</tissue>
    </source>
</reference>
<dbReference type="FunFam" id="1.25.40.10:FF:000227">
    <property type="entry name" value="Pentatricopeptide repeat-containing protein At3g13880"/>
    <property type="match status" value="1"/>
</dbReference>
<evidence type="ECO:0000256" key="2">
    <source>
        <dbReference type="ARBA" id="ARBA00022737"/>
    </source>
</evidence>
<dbReference type="PANTHER" id="PTHR47928">
    <property type="entry name" value="REPEAT-CONTAINING PROTEIN, PUTATIVE-RELATED"/>
    <property type="match status" value="1"/>
</dbReference>
<evidence type="ECO:0000256" key="3">
    <source>
        <dbReference type="PROSITE-ProRule" id="PRU00708"/>
    </source>
</evidence>
<dbReference type="GO" id="GO:0009451">
    <property type="term" value="P:RNA modification"/>
    <property type="evidence" value="ECO:0007669"/>
    <property type="project" value="UniProtKB-ARBA"/>
</dbReference>
<evidence type="ECO:0000256" key="1">
    <source>
        <dbReference type="ARBA" id="ARBA00006643"/>
    </source>
</evidence>
<dbReference type="Pfam" id="PF13041">
    <property type="entry name" value="PPR_2"/>
    <property type="match status" value="4"/>
</dbReference>
<dbReference type="InterPro" id="IPR002885">
    <property type="entry name" value="PPR_rpt"/>
</dbReference>
<dbReference type="FunFam" id="1.25.40.10:FF:000381">
    <property type="entry name" value="Pentatricopeptide repeat-containing protein"/>
    <property type="match status" value="1"/>
</dbReference>
<keyword evidence="2" id="KW-0677">Repeat</keyword>
<dbReference type="InterPro" id="IPR032867">
    <property type="entry name" value="DYW_dom"/>
</dbReference>
<comment type="caution">
    <text evidence="5">The sequence shown here is derived from an EMBL/GenBank/DDBJ whole genome shotgun (WGS) entry which is preliminary data.</text>
</comment>
<dbReference type="GO" id="GO:0008270">
    <property type="term" value="F:zinc ion binding"/>
    <property type="evidence" value="ECO:0007669"/>
    <property type="project" value="InterPro"/>
</dbReference>
<keyword evidence="6" id="KW-1185">Reference proteome</keyword>
<dbReference type="InterPro" id="IPR050421">
    <property type="entry name" value="PPR"/>
</dbReference>
<dbReference type="FunFam" id="1.25.40.10:FF:001093">
    <property type="entry name" value="Pentatricopeptide repeat-containing protein At2g34400"/>
    <property type="match status" value="1"/>
</dbReference>
<organism evidence="5 6">
    <name type="scientific">Heracleum sosnowskyi</name>
    <dbReference type="NCBI Taxonomy" id="360622"/>
    <lineage>
        <taxon>Eukaryota</taxon>
        <taxon>Viridiplantae</taxon>
        <taxon>Streptophyta</taxon>
        <taxon>Embryophyta</taxon>
        <taxon>Tracheophyta</taxon>
        <taxon>Spermatophyta</taxon>
        <taxon>Magnoliopsida</taxon>
        <taxon>eudicotyledons</taxon>
        <taxon>Gunneridae</taxon>
        <taxon>Pentapetalae</taxon>
        <taxon>asterids</taxon>
        <taxon>campanulids</taxon>
        <taxon>Apiales</taxon>
        <taxon>Apiaceae</taxon>
        <taxon>Apioideae</taxon>
        <taxon>apioid superclade</taxon>
        <taxon>Tordylieae</taxon>
        <taxon>Tordyliinae</taxon>
        <taxon>Heracleum</taxon>
    </lineage>
</organism>
<name>A0AAD8J742_9APIA</name>
<dbReference type="Pfam" id="PF20431">
    <property type="entry name" value="E_motif"/>
    <property type="match status" value="1"/>
</dbReference>
<dbReference type="PANTHER" id="PTHR47928:SF155">
    <property type="entry name" value="OS05G0439300 PROTEIN"/>
    <property type="match status" value="1"/>
</dbReference>
<feature type="repeat" description="PPR" evidence="3">
    <location>
        <begin position="588"/>
        <end position="622"/>
    </location>
</feature>
<feature type="domain" description="DYW" evidence="4">
    <location>
        <begin position="807"/>
        <end position="883"/>
    </location>
</feature>
<reference evidence="5" key="2">
    <citation type="submission" date="2023-05" db="EMBL/GenBank/DDBJ databases">
        <authorList>
            <person name="Schelkunov M.I."/>
        </authorList>
    </citation>
    <scope>NUCLEOTIDE SEQUENCE</scope>
    <source>
        <strain evidence="5">Hsosn_3</strain>
        <tissue evidence="5">Leaf</tissue>
    </source>
</reference>
<dbReference type="EMBL" id="JAUIZM010000002">
    <property type="protein sequence ID" value="KAK1398436.1"/>
    <property type="molecule type" value="Genomic_DNA"/>
</dbReference>
<dbReference type="Proteomes" id="UP001237642">
    <property type="component" value="Unassembled WGS sequence"/>
</dbReference>